<organism evidence="1 2">
    <name type="scientific">Gillisia mitskevichiae</name>
    <dbReference type="NCBI Taxonomy" id="270921"/>
    <lineage>
        <taxon>Bacteria</taxon>
        <taxon>Pseudomonadati</taxon>
        <taxon>Bacteroidota</taxon>
        <taxon>Flavobacteriia</taxon>
        <taxon>Flavobacteriales</taxon>
        <taxon>Flavobacteriaceae</taxon>
        <taxon>Gillisia</taxon>
    </lineage>
</organism>
<protein>
    <recommendedName>
        <fullName evidence="3">NlpE-like protein</fullName>
    </recommendedName>
</protein>
<dbReference type="Proteomes" id="UP000276282">
    <property type="component" value="Unassembled WGS sequence"/>
</dbReference>
<evidence type="ECO:0000313" key="1">
    <source>
        <dbReference type="EMBL" id="RKS55252.1"/>
    </source>
</evidence>
<proteinExistence type="predicted"/>
<name>A0A495PVS9_9FLAO</name>
<dbReference type="OrthoDB" id="1442711at2"/>
<dbReference type="PROSITE" id="PS51257">
    <property type="entry name" value="PROKAR_LIPOPROTEIN"/>
    <property type="match status" value="1"/>
</dbReference>
<evidence type="ECO:0008006" key="3">
    <source>
        <dbReference type="Google" id="ProtNLM"/>
    </source>
</evidence>
<sequence length="124" mass="13755">MKKFLFLISVILLASACDNEPEKQPEMQVAEKVADSILVYQGDFISVGKSAVLKGDKFIYQVKMDSVASQLTDSLNAFKKDENSIVPIKVKGQVKDNVKAEGYSKLIEITEVLEIMAKPITENE</sequence>
<comment type="caution">
    <text evidence="1">The sequence shown here is derived from an EMBL/GenBank/DDBJ whole genome shotgun (WGS) entry which is preliminary data.</text>
</comment>
<dbReference type="AlphaFoldDB" id="A0A495PVS9"/>
<keyword evidence="2" id="KW-1185">Reference proteome</keyword>
<dbReference type="EMBL" id="RBLG01000001">
    <property type="protein sequence ID" value="RKS55252.1"/>
    <property type="molecule type" value="Genomic_DNA"/>
</dbReference>
<gene>
    <name evidence="1" type="ORF">BC962_0211</name>
</gene>
<reference evidence="1 2" key="1">
    <citation type="submission" date="2018-10" db="EMBL/GenBank/DDBJ databases">
        <title>Genomic Encyclopedia of Archaeal and Bacterial Type Strains, Phase II (KMG-II): from individual species to whole genera.</title>
        <authorList>
            <person name="Goeker M."/>
        </authorList>
    </citation>
    <scope>NUCLEOTIDE SEQUENCE [LARGE SCALE GENOMIC DNA]</scope>
    <source>
        <strain evidence="1 2">DSM 19839</strain>
    </source>
</reference>
<dbReference type="RefSeq" id="WP_121344080.1">
    <property type="nucleotide sequence ID" value="NZ_RBLG01000001.1"/>
</dbReference>
<evidence type="ECO:0000313" key="2">
    <source>
        <dbReference type="Proteomes" id="UP000276282"/>
    </source>
</evidence>
<accession>A0A495PVS9</accession>